<dbReference type="PIRSF" id="PIRSF018296">
    <property type="entry name" value="Format_dh_formtn"/>
    <property type="match status" value="1"/>
</dbReference>
<dbReference type="CDD" id="cd16341">
    <property type="entry name" value="FdhE"/>
    <property type="match status" value="1"/>
</dbReference>
<proteinExistence type="predicted"/>
<dbReference type="Pfam" id="PF04216">
    <property type="entry name" value="FdhE_N"/>
    <property type="match status" value="1"/>
</dbReference>
<dbReference type="InterPro" id="IPR006452">
    <property type="entry name" value="Formate_DH_accessory"/>
</dbReference>
<evidence type="ECO:0000259" key="4">
    <source>
        <dbReference type="Pfam" id="PF24860"/>
    </source>
</evidence>
<evidence type="ECO:0000256" key="1">
    <source>
        <dbReference type="ARBA" id="ARBA00022490"/>
    </source>
</evidence>
<dbReference type="PANTHER" id="PTHR37689">
    <property type="entry name" value="PROTEIN FDHE"/>
    <property type="match status" value="1"/>
</dbReference>
<evidence type="ECO:0000259" key="2">
    <source>
        <dbReference type="Pfam" id="PF04216"/>
    </source>
</evidence>
<dbReference type="GO" id="GO:0008199">
    <property type="term" value="F:ferric iron binding"/>
    <property type="evidence" value="ECO:0007669"/>
    <property type="project" value="TreeGrafter"/>
</dbReference>
<dbReference type="InterPro" id="IPR024064">
    <property type="entry name" value="FdhE-like_sf"/>
</dbReference>
<dbReference type="EMBL" id="BKAD01000035">
    <property type="protein sequence ID" value="GEP31705.1"/>
    <property type="molecule type" value="Genomic_DNA"/>
</dbReference>
<dbReference type="Gene3D" id="3.90.1670.10">
    <property type="entry name" value="FdhE-like domain"/>
    <property type="match status" value="1"/>
</dbReference>
<dbReference type="SUPFAM" id="SSF144020">
    <property type="entry name" value="FdhE-like"/>
    <property type="match status" value="1"/>
</dbReference>
<accession>A0A512LB41</accession>
<sequence length="262" mass="28423">MADFLRFMGHLAEAQQRTLDSQTTPVLPDAEQIRLCKAHGMPPLGTQTLQRDSSWREGLNTILEQVAGQANAATHAAIARIQALSETHLEAFADRLLSGDYADLDLAAAPLIGAALQVYWVRLATALEQGEFPRPDVHTLCPACGSLPTASVVRIGGAEQGLRYLHCSLCESEWNMVRIKCSHCESTKGIAYFSIEGGDDAVKAEVCDECNSYLKILYMEKNMAVDPIADDLASLALDILMDEAGYQRSGPSLLLFPTAQDA</sequence>
<feature type="domain" description="FdhE C-terminal" evidence="4">
    <location>
        <begin position="179"/>
        <end position="255"/>
    </location>
</feature>
<organism evidence="5 6">
    <name type="scientific">Sulfuriferula plumbiphila</name>
    <dbReference type="NCBI Taxonomy" id="171865"/>
    <lineage>
        <taxon>Bacteria</taxon>
        <taxon>Pseudomonadati</taxon>
        <taxon>Pseudomonadota</taxon>
        <taxon>Betaproteobacteria</taxon>
        <taxon>Nitrosomonadales</taxon>
        <taxon>Sulfuricellaceae</taxon>
        <taxon>Sulfuriferula</taxon>
    </lineage>
</organism>
<dbReference type="PANTHER" id="PTHR37689:SF1">
    <property type="entry name" value="PROTEIN FDHE"/>
    <property type="match status" value="1"/>
</dbReference>
<evidence type="ECO:0000259" key="3">
    <source>
        <dbReference type="Pfam" id="PF24859"/>
    </source>
</evidence>
<protein>
    <submittedName>
        <fullName evidence="5">Protein FdhE</fullName>
    </submittedName>
</protein>
<evidence type="ECO:0000313" key="5">
    <source>
        <dbReference type="EMBL" id="GEP31705.1"/>
    </source>
</evidence>
<feature type="domain" description="FdhE N-terminal" evidence="2">
    <location>
        <begin position="1"/>
        <end position="130"/>
    </location>
</feature>
<name>A0A512LB41_9PROT</name>
<dbReference type="InterPro" id="IPR056796">
    <property type="entry name" value="FdhE_C"/>
</dbReference>
<evidence type="ECO:0000313" key="6">
    <source>
        <dbReference type="Proteomes" id="UP000321337"/>
    </source>
</evidence>
<dbReference type="Proteomes" id="UP000321337">
    <property type="component" value="Unassembled WGS sequence"/>
</dbReference>
<dbReference type="InterPro" id="IPR056797">
    <property type="entry name" value="FdhE_central"/>
</dbReference>
<dbReference type="AlphaFoldDB" id="A0A512LB41"/>
<dbReference type="GO" id="GO:0005829">
    <property type="term" value="C:cytosol"/>
    <property type="evidence" value="ECO:0007669"/>
    <property type="project" value="TreeGrafter"/>
</dbReference>
<comment type="caution">
    <text evidence="5">The sequence shown here is derived from an EMBL/GenBank/DDBJ whole genome shotgun (WGS) entry which is preliminary data.</text>
</comment>
<keyword evidence="6" id="KW-1185">Reference proteome</keyword>
<dbReference type="Pfam" id="PF24860">
    <property type="entry name" value="FdhE_C"/>
    <property type="match status" value="1"/>
</dbReference>
<dbReference type="GO" id="GO:0051604">
    <property type="term" value="P:protein maturation"/>
    <property type="evidence" value="ECO:0007669"/>
    <property type="project" value="TreeGrafter"/>
</dbReference>
<reference evidence="5 6" key="1">
    <citation type="submission" date="2019-07" db="EMBL/GenBank/DDBJ databases">
        <title>Whole genome shotgun sequence of Thiobacillus plumbophilus NBRC 107929.</title>
        <authorList>
            <person name="Hosoyama A."/>
            <person name="Uohara A."/>
            <person name="Ohji S."/>
            <person name="Ichikawa N."/>
        </authorList>
    </citation>
    <scope>NUCLEOTIDE SEQUENCE [LARGE SCALE GENOMIC DNA]</scope>
    <source>
        <strain evidence="5 6">NBRC 107929</strain>
    </source>
</reference>
<keyword evidence="1" id="KW-0963">Cytoplasm</keyword>
<gene>
    <name evidence="5" type="primary">fdhE</name>
    <name evidence="5" type="ORF">TPL01_28430</name>
</gene>
<dbReference type="NCBIfam" id="TIGR01562">
    <property type="entry name" value="FdhE"/>
    <property type="match status" value="1"/>
</dbReference>
<feature type="domain" description="FdhE central" evidence="3">
    <location>
        <begin position="140"/>
        <end position="178"/>
    </location>
</feature>
<dbReference type="InterPro" id="IPR056774">
    <property type="entry name" value="FdhE_N"/>
</dbReference>
<dbReference type="Pfam" id="PF24859">
    <property type="entry name" value="FdhE_central"/>
    <property type="match status" value="1"/>
</dbReference>